<organism evidence="1 2">
    <name type="scientific">Halanaerobacter jeridensis</name>
    <dbReference type="NCBI Taxonomy" id="706427"/>
    <lineage>
        <taxon>Bacteria</taxon>
        <taxon>Bacillati</taxon>
        <taxon>Bacillota</taxon>
        <taxon>Clostridia</taxon>
        <taxon>Halanaerobiales</taxon>
        <taxon>Halobacteroidaceae</taxon>
        <taxon>Halanaerobacter</taxon>
    </lineage>
</organism>
<dbReference type="RefSeq" id="WP_204701517.1">
    <property type="nucleotide sequence ID" value="NZ_JAFBDQ010000006.1"/>
</dbReference>
<reference evidence="1" key="1">
    <citation type="submission" date="2021-01" db="EMBL/GenBank/DDBJ databases">
        <title>Genomic Encyclopedia of Type Strains, Phase IV (KMG-IV): sequencing the most valuable type-strain genomes for metagenomic binning, comparative biology and taxonomic classification.</title>
        <authorList>
            <person name="Goeker M."/>
        </authorList>
    </citation>
    <scope>NUCLEOTIDE SEQUENCE</scope>
    <source>
        <strain evidence="1">DSM 23230</strain>
    </source>
</reference>
<dbReference type="AlphaFoldDB" id="A0A938XSM0"/>
<gene>
    <name evidence="1" type="ORF">JOC47_001601</name>
</gene>
<comment type="caution">
    <text evidence="1">The sequence shown here is derived from an EMBL/GenBank/DDBJ whole genome shotgun (WGS) entry which is preliminary data.</text>
</comment>
<protein>
    <submittedName>
        <fullName evidence="1">Uncharacterized protein</fullName>
    </submittedName>
</protein>
<proteinExistence type="predicted"/>
<dbReference type="EMBL" id="JAFBDQ010000006">
    <property type="protein sequence ID" value="MBM7556750.1"/>
    <property type="molecule type" value="Genomic_DNA"/>
</dbReference>
<evidence type="ECO:0000313" key="1">
    <source>
        <dbReference type="EMBL" id="MBM7556750.1"/>
    </source>
</evidence>
<evidence type="ECO:0000313" key="2">
    <source>
        <dbReference type="Proteomes" id="UP000774000"/>
    </source>
</evidence>
<sequence>MPFDKLGYPLNNNELEDLLSDRDSLFNADEISVGTNDIIDRRSYIPGDKEIINEVADKLGLSD</sequence>
<name>A0A938XSM0_9FIRM</name>
<keyword evidence="2" id="KW-1185">Reference proteome</keyword>
<dbReference type="Proteomes" id="UP000774000">
    <property type="component" value="Unassembled WGS sequence"/>
</dbReference>
<accession>A0A938XSM0</accession>